<sequence>MNEPDTQRLQFLHDTRTDVWIAEATGIPRSTIGFARRGDRELPSKYADALRGLYGGEVTTHLQKAGYPETVAVEYGTAMPDRVNELTGDLDKYIEKISILHTSYAEQTAIDAGKAFDAKSYYQDTKDKIRDNIANSNLSYEELVDRFADYARESFRMV</sequence>
<name>X0Z416_9ZZZZ</name>
<accession>X0Z416</accession>
<protein>
    <submittedName>
        <fullName evidence="1">Uncharacterized protein</fullName>
    </submittedName>
</protein>
<dbReference type="EMBL" id="BART01008560">
    <property type="protein sequence ID" value="GAG55163.1"/>
    <property type="molecule type" value="Genomic_DNA"/>
</dbReference>
<organism evidence="1">
    <name type="scientific">marine sediment metagenome</name>
    <dbReference type="NCBI Taxonomy" id="412755"/>
    <lineage>
        <taxon>unclassified sequences</taxon>
        <taxon>metagenomes</taxon>
        <taxon>ecological metagenomes</taxon>
    </lineage>
</organism>
<gene>
    <name evidence="1" type="ORF">S01H4_19228</name>
</gene>
<proteinExistence type="predicted"/>
<reference evidence="1" key="1">
    <citation type="journal article" date="2014" name="Front. Microbiol.">
        <title>High frequency of phylogenetically diverse reductive dehalogenase-homologous genes in deep subseafloor sedimentary metagenomes.</title>
        <authorList>
            <person name="Kawai M."/>
            <person name="Futagami T."/>
            <person name="Toyoda A."/>
            <person name="Takaki Y."/>
            <person name="Nishi S."/>
            <person name="Hori S."/>
            <person name="Arai W."/>
            <person name="Tsubouchi T."/>
            <person name="Morono Y."/>
            <person name="Uchiyama I."/>
            <person name="Ito T."/>
            <person name="Fujiyama A."/>
            <person name="Inagaki F."/>
            <person name="Takami H."/>
        </authorList>
    </citation>
    <scope>NUCLEOTIDE SEQUENCE</scope>
    <source>
        <strain evidence="1">Expedition CK06-06</strain>
    </source>
</reference>
<dbReference type="AlphaFoldDB" id="X0Z416"/>
<comment type="caution">
    <text evidence="1">The sequence shown here is derived from an EMBL/GenBank/DDBJ whole genome shotgun (WGS) entry which is preliminary data.</text>
</comment>
<evidence type="ECO:0000313" key="1">
    <source>
        <dbReference type="EMBL" id="GAG55163.1"/>
    </source>
</evidence>